<reference evidence="2" key="3">
    <citation type="submission" date="2025-09" db="UniProtKB">
        <authorList>
            <consortium name="Ensembl"/>
        </authorList>
    </citation>
    <scope>IDENTIFICATION</scope>
</reference>
<dbReference type="Gene3D" id="3.40.30.10">
    <property type="entry name" value="Glutaredoxin"/>
    <property type="match status" value="1"/>
</dbReference>
<dbReference type="GeneID" id="115369052"/>
<reference evidence="2" key="2">
    <citation type="submission" date="2025-08" db="UniProtKB">
        <authorList>
            <consortium name="Ensembl"/>
        </authorList>
    </citation>
    <scope>IDENTIFICATION</scope>
</reference>
<organism evidence="2 3">
    <name type="scientific">Myripristis murdjan</name>
    <name type="common">pinecone soldierfish</name>
    <dbReference type="NCBI Taxonomy" id="586833"/>
    <lineage>
        <taxon>Eukaryota</taxon>
        <taxon>Metazoa</taxon>
        <taxon>Chordata</taxon>
        <taxon>Craniata</taxon>
        <taxon>Vertebrata</taxon>
        <taxon>Euteleostomi</taxon>
        <taxon>Actinopterygii</taxon>
        <taxon>Neopterygii</taxon>
        <taxon>Teleostei</taxon>
        <taxon>Neoteleostei</taxon>
        <taxon>Acanthomorphata</taxon>
        <taxon>Holocentriformes</taxon>
        <taxon>Holocentridae</taxon>
        <taxon>Myripristis</taxon>
    </lineage>
</organism>
<dbReference type="Ensembl" id="ENSMMDT00005006933.1">
    <property type="protein sequence ID" value="ENSMMDP00005006758.1"/>
    <property type="gene ID" value="ENSMMDG00005003698.1"/>
</dbReference>
<protein>
    <submittedName>
        <fullName evidence="2">SH3 domain-binding glutamic acid-rich protein homolog</fullName>
    </submittedName>
</protein>
<evidence type="ECO:0000313" key="2">
    <source>
        <dbReference type="Ensembl" id="ENSMMDP00005006758.1"/>
    </source>
</evidence>
<accession>A0A667WYN8</accession>
<keyword evidence="3" id="KW-1185">Reference proteome</keyword>
<dbReference type="PANTHER" id="PTHR12232:SF15">
    <property type="entry name" value="SH3 DOMAIN-BINDING GLUTAMIC ACID-RICH PROTEIN HOMOLOG"/>
    <property type="match status" value="1"/>
</dbReference>
<dbReference type="OrthoDB" id="9932926at2759"/>
<dbReference type="InParanoid" id="A0A667WYN8"/>
<dbReference type="RefSeq" id="XP_029921420.1">
    <property type="nucleotide sequence ID" value="XM_030065560.1"/>
</dbReference>
<dbReference type="AlphaFoldDB" id="A0A667WYN8"/>
<reference evidence="2" key="1">
    <citation type="submission" date="2019-06" db="EMBL/GenBank/DDBJ databases">
        <authorList>
            <consortium name="Wellcome Sanger Institute Data Sharing"/>
        </authorList>
    </citation>
    <scope>NUCLEOTIDE SEQUENCE [LARGE SCALE GENOMIC DNA]</scope>
</reference>
<dbReference type="SUPFAM" id="SSF52833">
    <property type="entry name" value="Thioredoxin-like"/>
    <property type="match status" value="1"/>
</dbReference>
<dbReference type="PIRSF" id="PIRSF008142">
    <property type="entry name" value="SH3-bind_E-rich_L"/>
    <property type="match status" value="1"/>
</dbReference>
<dbReference type="InterPro" id="IPR051033">
    <property type="entry name" value="SH3BGR"/>
</dbReference>
<evidence type="ECO:0000256" key="1">
    <source>
        <dbReference type="ARBA" id="ARBA00007764"/>
    </source>
</evidence>
<evidence type="ECO:0000313" key="3">
    <source>
        <dbReference type="Proteomes" id="UP000472263"/>
    </source>
</evidence>
<dbReference type="Pfam" id="PF04908">
    <property type="entry name" value="SH3BGR"/>
    <property type="match status" value="1"/>
</dbReference>
<dbReference type="PANTHER" id="PTHR12232">
    <property type="entry name" value="SH3 DOMAIN-BINDING GLUTAMIC ACID-RICH-LIKE PROTEIN"/>
    <property type="match status" value="1"/>
</dbReference>
<comment type="similarity">
    <text evidence="1">Belongs to the SH3BGR family.</text>
</comment>
<sequence>MKVVVYYSSVTGTLEMKKRQQRIFFVLESKNIPFETVDVAVDDGKEEMRRKMQDPTAVPPQIFNGDTYCGDFDSFDNAVEMEQLEAFLKL</sequence>
<dbReference type="Proteomes" id="UP000472263">
    <property type="component" value="Chromosome 12"/>
</dbReference>
<dbReference type="GO" id="GO:0005737">
    <property type="term" value="C:cytoplasm"/>
    <property type="evidence" value="ECO:0007669"/>
    <property type="project" value="TreeGrafter"/>
</dbReference>
<dbReference type="InterPro" id="IPR036249">
    <property type="entry name" value="Thioredoxin-like_sf"/>
</dbReference>
<dbReference type="InterPro" id="IPR006993">
    <property type="entry name" value="Glut_rich_SH3-bd"/>
</dbReference>
<gene>
    <name evidence="2" type="primary">LOC115369052</name>
</gene>
<dbReference type="GeneTree" id="ENSGT00940000176295"/>
<dbReference type="PROSITE" id="PS51354">
    <property type="entry name" value="GLUTAREDOXIN_2"/>
    <property type="match status" value="1"/>
</dbReference>
<name>A0A667WYN8_9TELE</name>
<proteinExistence type="inferred from homology"/>